<dbReference type="InterPro" id="IPR003347">
    <property type="entry name" value="JmjC_dom"/>
</dbReference>
<name>A0AAD4N3P6_9BILA</name>
<dbReference type="GO" id="GO:0045905">
    <property type="term" value="P:positive regulation of translational termination"/>
    <property type="evidence" value="ECO:0007669"/>
    <property type="project" value="TreeGrafter"/>
</dbReference>
<dbReference type="PANTHER" id="PTHR12480">
    <property type="entry name" value="ARGININE DEMETHYLASE AND LYSYL-HYDROXYLASE JMJD"/>
    <property type="match status" value="1"/>
</dbReference>
<feature type="region of interest" description="Disordered" evidence="4">
    <location>
        <begin position="385"/>
        <end position="443"/>
    </location>
</feature>
<evidence type="ECO:0000313" key="6">
    <source>
        <dbReference type="EMBL" id="KAI1712717.1"/>
    </source>
</evidence>
<evidence type="ECO:0000256" key="3">
    <source>
        <dbReference type="ARBA" id="ARBA00082904"/>
    </source>
</evidence>
<comment type="catalytic activity">
    <reaction evidence="2">
        <text>L-lysyl-[protein] + 2-oxoglutarate + O2 = 4-hydroxy-L-lysyl-[protein] + succinate + CO2</text>
        <dbReference type="Rhea" id="RHEA:57156"/>
        <dbReference type="Rhea" id="RHEA-COMP:9752"/>
        <dbReference type="Rhea" id="RHEA-COMP:15084"/>
        <dbReference type="ChEBI" id="CHEBI:15379"/>
        <dbReference type="ChEBI" id="CHEBI:16526"/>
        <dbReference type="ChEBI" id="CHEBI:16810"/>
        <dbReference type="ChEBI" id="CHEBI:29969"/>
        <dbReference type="ChEBI" id="CHEBI:30031"/>
        <dbReference type="ChEBI" id="CHEBI:141495"/>
    </reaction>
</comment>
<reference evidence="6" key="1">
    <citation type="submission" date="2022-01" db="EMBL/GenBank/DDBJ databases">
        <title>Genome Sequence Resource for Two Populations of Ditylenchus destructor, the Migratory Endoparasitic Phytonematode.</title>
        <authorList>
            <person name="Zhang H."/>
            <person name="Lin R."/>
            <person name="Xie B."/>
        </authorList>
    </citation>
    <scope>NUCLEOTIDE SEQUENCE</scope>
    <source>
        <strain evidence="6">BazhouSP</strain>
    </source>
</reference>
<dbReference type="InterPro" id="IPR050910">
    <property type="entry name" value="JMJD6_ArgDemeth/LysHydrox"/>
</dbReference>
<feature type="domain" description="JmjC" evidence="5">
    <location>
        <begin position="104"/>
        <end position="260"/>
    </location>
</feature>
<dbReference type="SUPFAM" id="SSF51197">
    <property type="entry name" value="Clavaminate synthase-like"/>
    <property type="match status" value="1"/>
</dbReference>
<dbReference type="PANTHER" id="PTHR12480:SF6">
    <property type="entry name" value="2-OXOGLUTARATE AND IRON-DEPENDENT OXYGENASE JMJD4"/>
    <property type="match status" value="1"/>
</dbReference>
<dbReference type="EMBL" id="JAKKPZ010000017">
    <property type="protein sequence ID" value="KAI1712717.1"/>
    <property type="molecule type" value="Genomic_DNA"/>
</dbReference>
<dbReference type="GO" id="GO:0005737">
    <property type="term" value="C:cytoplasm"/>
    <property type="evidence" value="ECO:0007669"/>
    <property type="project" value="TreeGrafter"/>
</dbReference>
<comment type="caution">
    <text evidence="6">The sequence shown here is derived from an EMBL/GenBank/DDBJ whole genome shotgun (WGS) entry which is preliminary data.</text>
</comment>
<proteinExistence type="inferred from homology"/>
<gene>
    <name evidence="6" type="ORF">DdX_09340</name>
</gene>
<dbReference type="SMART" id="SM00558">
    <property type="entry name" value="JmjC"/>
    <property type="match status" value="1"/>
</dbReference>
<dbReference type="GO" id="GO:0043565">
    <property type="term" value="F:sequence-specific DNA binding"/>
    <property type="evidence" value="ECO:0007669"/>
    <property type="project" value="TreeGrafter"/>
</dbReference>
<comment type="similarity">
    <text evidence="1">Belongs to the JMJD6 family.</text>
</comment>
<protein>
    <recommendedName>
        <fullName evidence="3">Jumonji domain-containing protein 4</fullName>
    </recommendedName>
</protein>
<evidence type="ECO:0000256" key="1">
    <source>
        <dbReference type="ARBA" id="ARBA00038068"/>
    </source>
</evidence>
<evidence type="ECO:0000259" key="5">
    <source>
        <dbReference type="PROSITE" id="PS51184"/>
    </source>
</evidence>
<dbReference type="Proteomes" id="UP001201812">
    <property type="component" value="Unassembled WGS sequence"/>
</dbReference>
<evidence type="ECO:0000313" key="7">
    <source>
        <dbReference type="Proteomes" id="UP001201812"/>
    </source>
</evidence>
<dbReference type="PROSITE" id="PS51184">
    <property type="entry name" value="JMJC"/>
    <property type="match status" value="1"/>
</dbReference>
<evidence type="ECO:0000256" key="2">
    <source>
        <dbReference type="ARBA" id="ARBA00047762"/>
    </source>
</evidence>
<dbReference type="Gene3D" id="2.60.120.650">
    <property type="entry name" value="Cupin"/>
    <property type="match status" value="1"/>
</dbReference>
<dbReference type="GO" id="GO:0005634">
    <property type="term" value="C:nucleus"/>
    <property type="evidence" value="ECO:0007669"/>
    <property type="project" value="TreeGrafter"/>
</dbReference>
<accession>A0AAD4N3P6</accession>
<dbReference type="GO" id="GO:0016706">
    <property type="term" value="F:2-oxoglutarate-dependent dioxygenase activity"/>
    <property type="evidence" value="ECO:0007669"/>
    <property type="project" value="TreeGrafter"/>
</dbReference>
<evidence type="ECO:0000256" key="4">
    <source>
        <dbReference type="SAM" id="MobiDB-lite"/>
    </source>
</evidence>
<sequence length="544" mass="61999">MLSVLSDSLRINITFFLDYALRNEACLLSKEFTSSWQAIQKWTNKDGSPNLDYLLLHFGDANVPVILDDDQCSYETMKFREFVEKYLGVYHRKDIAYLKDWHFQSEFPDANAYVLPAFLSFDWINNETWTTDKNNPTQGDYRFVYFGCKGSWTRFHSDVMGSFSWSANICGRKQWYLLRPGNESYFAQGKGNFIDDIRKMKDKWPRAGVVEFIQGPGEITFIPSGWYHQVHNLEDSISINHNVINACNIDILLKLVQNRMTDVQAELLDVRDILSSQEFLDQCQALLLADLRINCPKLTELLELVIGNRGNSSCTCDVHGDNVFECKRSPECMVQLRAYMERSCSCSGVACKDLMSSSVNSAAHRHHTETDSFDEDDERETATLIKKSRDKKTEKKAERTPLLLHPQDQADSHSRDLRSPHAMASSDDNISGDGRHRAATETSDDDTVRICNEVYGSTSGADFAATIVEAVRAINHGIFPERIAQGSSGSYFVKNLRGEKIGVFKPKNEEPYGHLNPKWLKWLHKVFFPCCFGRSCLLPNQVGF</sequence>
<dbReference type="AlphaFoldDB" id="A0AAD4N3P6"/>
<dbReference type="Pfam" id="PF02373">
    <property type="entry name" value="JmjC"/>
    <property type="match status" value="1"/>
</dbReference>
<organism evidence="6 7">
    <name type="scientific">Ditylenchus destructor</name>
    <dbReference type="NCBI Taxonomy" id="166010"/>
    <lineage>
        <taxon>Eukaryota</taxon>
        <taxon>Metazoa</taxon>
        <taxon>Ecdysozoa</taxon>
        <taxon>Nematoda</taxon>
        <taxon>Chromadorea</taxon>
        <taxon>Rhabditida</taxon>
        <taxon>Tylenchina</taxon>
        <taxon>Tylenchomorpha</taxon>
        <taxon>Sphaerularioidea</taxon>
        <taxon>Anguinidae</taxon>
        <taxon>Anguininae</taxon>
        <taxon>Ditylenchus</taxon>
    </lineage>
</organism>
<keyword evidence="7" id="KW-1185">Reference proteome</keyword>
<feature type="compositionally biased region" description="Basic and acidic residues" evidence="4">
    <location>
        <begin position="408"/>
        <end position="419"/>
    </location>
</feature>